<protein>
    <submittedName>
        <fullName evidence="1">Citrate synthase 2</fullName>
    </submittedName>
</protein>
<dbReference type="STRING" id="981085.W9SXK7"/>
<dbReference type="SUPFAM" id="SSF48256">
    <property type="entry name" value="Citrate synthase"/>
    <property type="match status" value="1"/>
</dbReference>
<gene>
    <name evidence="1" type="ORF">L484_020672</name>
</gene>
<dbReference type="InterPro" id="IPR002020">
    <property type="entry name" value="Citrate_synthase"/>
</dbReference>
<organism evidence="1 2">
    <name type="scientific">Morus notabilis</name>
    <dbReference type="NCBI Taxonomy" id="981085"/>
    <lineage>
        <taxon>Eukaryota</taxon>
        <taxon>Viridiplantae</taxon>
        <taxon>Streptophyta</taxon>
        <taxon>Embryophyta</taxon>
        <taxon>Tracheophyta</taxon>
        <taxon>Spermatophyta</taxon>
        <taxon>Magnoliopsida</taxon>
        <taxon>eudicotyledons</taxon>
        <taxon>Gunneridae</taxon>
        <taxon>Pentapetalae</taxon>
        <taxon>rosids</taxon>
        <taxon>fabids</taxon>
        <taxon>Rosales</taxon>
        <taxon>Moraceae</taxon>
        <taxon>Moreae</taxon>
        <taxon>Morus</taxon>
    </lineage>
</organism>
<name>W9SXK7_9ROSA</name>
<dbReference type="GO" id="GO:0046912">
    <property type="term" value="F:acyltransferase activity, acyl groups converted into alkyl on transfer"/>
    <property type="evidence" value="ECO:0007669"/>
    <property type="project" value="InterPro"/>
</dbReference>
<accession>W9SXK7</accession>
<dbReference type="AlphaFoldDB" id="W9SXK7"/>
<reference evidence="2" key="1">
    <citation type="submission" date="2013-01" db="EMBL/GenBank/DDBJ databases">
        <title>Draft Genome Sequence of a Mulberry Tree, Morus notabilis C.K. Schneid.</title>
        <authorList>
            <person name="He N."/>
            <person name="Zhao S."/>
        </authorList>
    </citation>
    <scope>NUCLEOTIDE SEQUENCE</scope>
</reference>
<dbReference type="Gene3D" id="1.10.580.10">
    <property type="entry name" value="Citrate Synthase, domain 1"/>
    <property type="match status" value="1"/>
</dbReference>
<dbReference type="Proteomes" id="UP000030645">
    <property type="component" value="Unassembled WGS sequence"/>
</dbReference>
<dbReference type="InterPro" id="IPR016142">
    <property type="entry name" value="Citrate_synth-like_lrg_a-sub"/>
</dbReference>
<dbReference type="Pfam" id="PF00285">
    <property type="entry name" value="Citrate_synt"/>
    <property type="match status" value="1"/>
</dbReference>
<keyword evidence="2" id="KW-1185">Reference proteome</keyword>
<evidence type="ECO:0000313" key="2">
    <source>
        <dbReference type="Proteomes" id="UP000030645"/>
    </source>
</evidence>
<proteinExistence type="predicted"/>
<dbReference type="EMBL" id="KE346271">
    <property type="protein sequence ID" value="EXC31843.1"/>
    <property type="molecule type" value="Genomic_DNA"/>
</dbReference>
<sequence length="92" mass="10008">MPGYVDGDEGIFKYRGYPIEELAESSTYLEVACVLSQNSQTIIIIIIPSTTATNYDAVSVPRSPPPELYALSDRLFRGDLSPGNSPVDGRIV</sequence>
<dbReference type="InterPro" id="IPR036969">
    <property type="entry name" value="Citrate_synthase_sf"/>
</dbReference>
<evidence type="ECO:0000313" key="1">
    <source>
        <dbReference type="EMBL" id="EXC31843.1"/>
    </source>
</evidence>